<gene>
    <name evidence="2" type="ORF">EOD41_03100</name>
</gene>
<keyword evidence="3" id="KW-1185">Reference proteome</keyword>
<feature type="compositionally biased region" description="Polar residues" evidence="1">
    <location>
        <begin position="1"/>
        <end position="14"/>
    </location>
</feature>
<dbReference type="Proteomes" id="UP000282759">
    <property type="component" value="Unassembled WGS sequence"/>
</dbReference>
<dbReference type="OrthoDB" id="676889at2"/>
<accession>A0A3S3TK75</accession>
<evidence type="ECO:0000313" key="2">
    <source>
        <dbReference type="EMBL" id="RVU02939.1"/>
    </source>
</evidence>
<dbReference type="AlphaFoldDB" id="A0A3S3TK75"/>
<name>A0A3S3TK75_9SPHI</name>
<comment type="caution">
    <text evidence="2">The sequence shown here is derived from an EMBL/GenBank/DDBJ whole genome shotgun (WGS) entry which is preliminary data.</text>
</comment>
<evidence type="ECO:0000313" key="3">
    <source>
        <dbReference type="Proteomes" id="UP000282759"/>
    </source>
</evidence>
<proteinExistence type="predicted"/>
<sequence>MNRTNSIKAESTIPNGAYYNDPPKNDTINIRTISSDTFYESRHDLIKILRYYPEFKEIAETPDITYAKRNYSKQASEDGYNFESEVGQDSYYILYAYFLKQKSGHEDNARRENLVKIFRDINHIYMRLGGGGTYFGHIHSRILGYAEYSVDIYNYEKKYNDLKTYNISAQKKLYTALLIQYINDELMHNFDISDKDKATVRQDLLKTVNHLNGLITDEFYLNQAQEFQNNNY</sequence>
<feature type="region of interest" description="Disordered" evidence="1">
    <location>
        <begin position="1"/>
        <end position="20"/>
    </location>
</feature>
<evidence type="ECO:0000256" key="1">
    <source>
        <dbReference type="SAM" id="MobiDB-lite"/>
    </source>
</evidence>
<dbReference type="EMBL" id="SACK01000001">
    <property type="protein sequence ID" value="RVU02939.1"/>
    <property type="molecule type" value="Genomic_DNA"/>
</dbReference>
<reference evidence="2 3" key="1">
    <citation type="submission" date="2019-01" db="EMBL/GenBank/DDBJ databases">
        <authorList>
            <person name="Chen W.-M."/>
        </authorList>
    </citation>
    <scope>NUCLEOTIDE SEQUENCE [LARGE SCALE GENOMIC DNA]</scope>
    <source>
        <strain evidence="2 3">YBJ-36</strain>
    </source>
</reference>
<protein>
    <submittedName>
        <fullName evidence="2">Uncharacterized protein</fullName>
    </submittedName>
</protein>
<dbReference type="RefSeq" id="WP_127703304.1">
    <property type="nucleotide sequence ID" value="NZ_SACK01000001.1"/>
</dbReference>
<organism evidence="2 3">
    <name type="scientific">Mucilaginibacter limnophilus</name>
    <dbReference type="NCBI Taxonomy" id="1932778"/>
    <lineage>
        <taxon>Bacteria</taxon>
        <taxon>Pseudomonadati</taxon>
        <taxon>Bacteroidota</taxon>
        <taxon>Sphingobacteriia</taxon>
        <taxon>Sphingobacteriales</taxon>
        <taxon>Sphingobacteriaceae</taxon>
        <taxon>Mucilaginibacter</taxon>
    </lineage>
</organism>